<organism evidence="1 2">
    <name type="scientific">Sphaerodactylus townsendi</name>
    <dbReference type="NCBI Taxonomy" id="933632"/>
    <lineage>
        <taxon>Eukaryota</taxon>
        <taxon>Metazoa</taxon>
        <taxon>Chordata</taxon>
        <taxon>Craniata</taxon>
        <taxon>Vertebrata</taxon>
        <taxon>Euteleostomi</taxon>
        <taxon>Lepidosauria</taxon>
        <taxon>Squamata</taxon>
        <taxon>Bifurcata</taxon>
        <taxon>Gekkota</taxon>
        <taxon>Sphaerodactylidae</taxon>
        <taxon>Sphaerodactylus</taxon>
    </lineage>
</organism>
<protein>
    <submittedName>
        <fullName evidence="1">Uncharacterized protein</fullName>
    </submittedName>
</protein>
<accession>A0ACB8EDN9</accession>
<dbReference type="Proteomes" id="UP000827872">
    <property type="component" value="Linkage Group LG16"/>
</dbReference>
<dbReference type="EMBL" id="CM037629">
    <property type="protein sequence ID" value="KAH7990506.1"/>
    <property type="molecule type" value="Genomic_DNA"/>
</dbReference>
<reference evidence="1" key="1">
    <citation type="submission" date="2021-08" db="EMBL/GenBank/DDBJ databases">
        <title>The first chromosome-level gecko genome reveals the dynamic sex chromosomes of Neotropical dwarf geckos (Sphaerodactylidae: Sphaerodactylus).</title>
        <authorList>
            <person name="Pinto B.J."/>
            <person name="Keating S.E."/>
            <person name="Gamble T."/>
        </authorList>
    </citation>
    <scope>NUCLEOTIDE SEQUENCE</scope>
    <source>
        <strain evidence="1">TG3544</strain>
    </source>
</reference>
<evidence type="ECO:0000313" key="2">
    <source>
        <dbReference type="Proteomes" id="UP000827872"/>
    </source>
</evidence>
<gene>
    <name evidence="1" type="ORF">K3G42_007809</name>
</gene>
<name>A0ACB8EDN9_9SAUR</name>
<keyword evidence="2" id="KW-1185">Reference proteome</keyword>
<proteinExistence type="predicted"/>
<sequence>MAAFSRWEEQKDEAGYVSREPGRDVARSLSFVQQIARAEPICRCFRADGILRVPESELLRTGRILEDELSSVWMHIFAALRIAYLRAKNDHEGVCA</sequence>
<evidence type="ECO:0000313" key="1">
    <source>
        <dbReference type="EMBL" id="KAH7990506.1"/>
    </source>
</evidence>
<comment type="caution">
    <text evidence="1">The sequence shown here is derived from an EMBL/GenBank/DDBJ whole genome shotgun (WGS) entry which is preliminary data.</text>
</comment>